<evidence type="ECO:0000313" key="2">
    <source>
        <dbReference type="Proteomes" id="UP001139485"/>
    </source>
</evidence>
<keyword evidence="2" id="KW-1185">Reference proteome</keyword>
<dbReference type="RefSeq" id="WP_250826144.1">
    <property type="nucleotide sequence ID" value="NZ_JAMOIL010000002.1"/>
</dbReference>
<organism evidence="1 2">
    <name type="scientific">Nocardioides bruguierae</name>
    <dbReference type="NCBI Taxonomy" id="2945102"/>
    <lineage>
        <taxon>Bacteria</taxon>
        <taxon>Bacillati</taxon>
        <taxon>Actinomycetota</taxon>
        <taxon>Actinomycetes</taxon>
        <taxon>Propionibacteriales</taxon>
        <taxon>Nocardioidaceae</taxon>
        <taxon>Nocardioides</taxon>
    </lineage>
</organism>
<dbReference type="EMBL" id="JAMOIL010000002">
    <property type="protein sequence ID" value="MCM0619280.1"/>
    <property type="molecule type" value="Genomic_DNA"/>
</dbReference>
<name>A0A9X2D576_9ACTN</name>
<reference evidence="1" key="1">
    <citation type="submission" date="2022-05" db="EMBL/GenBank/DDBJ databases">
        <authorList>
            <person name="Tuo L."/>
        </authorList>
    </citation>
    <scope>NUCLEOTIDE SEQUENCE</scope>
    <source>
        <strain evidence="1">BSK12Z-4</strain>
    </source>
</reference>
<dbReference type="AlphaFoldDB" id="A0A9X2D576"/>
<gene>
    <name evidence="1" type="ORF">M8330_03080</name>
</gene>
<comment type="caution">
    <text evidence="1">The sequence shown here is derived from an EMBL/GenBank/DDBJ whole genome shotgun (WGS) entry which is preliminary data.</text>
</comment>
<proteinExistence type="predicted"/>
<sequence>MTVEVRALTLPGTPRAAMRAAAAEAWPGLLRLCAHCGSSDHGRPRHPDGRLCSLAYAPGLALLATAEDGRAVGVDAEPDDAAAPDLPGIGALPDWVRLEAVLKATGEGLRRGPGTVPAGLGREADVPLPGYVARVVLLDAVPRVRLVPAAD</sequence>
<accession>A0A9X2D576</accession>
<evidence type="ECO:0000313" key="1">
    <source>
        <dbReference type="EMBL" id="MCM0619280.1"/>
    </source>
</evidence>
<protein>
    <submittedName>
        <fullName evidence="1">Uncharacterized protein</fullName>
    </submittedName>
</protein>
<dbReference type="Proteomes" id="UP001139485">
    <property type="component" value="Unassembled WGS sequence"/>
</dbReference>